<feature type="region of interest" description="Disordered" evidence="1">
    <location>
        <begin position="1"/>
        <end position="21"/>
    </location>
</feature>
<dbReference type="Pfam" id="PF02254">
    <property type="entry name" value="TrkA_N"/>
    <property type="match status" value="1"/>
</dbReference>
<proteinExistence type="predicted"/>
<reference evidence="3 4" key="1">
    <citation type="journal article" date="2019" name="Int. J. Syst. Evol. Microbiol.">
        <title>The Global Catalogue of Microorganisms (GCM) 10K type strain sequencing project: providing services to taxonomists for standard genome sequencing and annotation.</title>
        <authorList>
            <consortium name="The Broad Institute Genomics Platform"/>
            <consortium name="The Broad Institute Genome Sequencing Center for Infectious Disease"/>
            <person name="Wu L."/>
            <person name="Ma J."/>
        </authorList>
    </citation>
    <scope>NUCLEOTIDE SEQUENCE [LARGE SCALE GENOMIC DNA]</scope>
    <source>
        <strain evidence="3 4">GX21</strain>
    </source>
</reference>
<gene>
    <name evidence="3" type="ORF">ACFQKE_05055</name>
</gene>
<evidence type="ECO:0000259" key="2">
    <source>
        <dbReference type="Pfam" id="PF02254"/>
    </source>
</evidence>
<evidence type="ECO:0000256" key="1">
    <source>
        <dbReference type="SAM" id="MobiDB-lite"/>
    </source>
</evidence>
<comment type="caution">
    <text evidence="3">The sequence shown here is derived from an EMBL/GenBank/DDBJ whole genome shotgun (WGS) entry which is preliminary data.</text>
</comment>
<dbReference type="SUPFAM" id="SSF51735">
    <property type="entry name" value="NAD(P)-binding Rossmann-fold domains"/>
    <property type="match status" value="1"/>
</dbReference>
<dbReference type="RefSeq" id="WP_379702874.1">
    <property type="nucleotide sequence ID" value="NZ_JBHTAT010000001.1"/>
</dbReference>
<dbReference type="Gene3D" id="3.40.50.720">
    <property type="entry name" value="NAD(P)-binding Rossmann-like Domain"/>
    <property type="match status" value="1"/>
</dbReference>
<dbReference type="AlphaFoldDB" id="A0ABD5ZWD1"/>
<accession>A0ABD5ZWD1</accession>
<organism evidence="3 4">
    <name type="scientific">Haloplanus litoreus</name>
    <dbReference type="NCBI Taxonomy" id="767515"/>
    <lineage>
        <taxon>Archaea</taxon>
        <taxon>Methanobacteriati</taxon>
        <taxon>Methanobacteriota</taxon>
        <taxon>Stenosarchaea group</taxon>
        <taxon>Halobacteria</taxon>
        <taxon>Halobacteriales</taxon>
        <taxon>Haloferacaceae</taxon>
        <taxon>Haloplanus</taxon>
    </lineage>
</organism>
<sequence length="152" mass="15847">MRLRSSLHENAETSTDGTDTDYYVLGGGHLGTEVARRLGAAGHAVSIVGIDADVDDVPSLEGDPSVVDVLSDAGVTETSTVVVATPDDGRNLLVAQLVRTRFDVADVFVVVHTPDRSDLVADAGHEPICATAVLADGVVADVRSRLREVDTA</sequence>
<dbReference type="InterPro" id="IPR003148">
    <property type="entry name" value="RCK_N"/>
</dbReference>
<evidence type="ECO:0000313" key="4">
    <source>
        <dbReference type="Proteomes" id="UP001596434"/>
    </source>
</evidence>
<dbReference type="PANTHER" id="PTHR43833">
    <property type="entry name" value="POTASSIUM CHANNEL PROTEIN 2-RELATED-RELATED"/>
    <property type="match status" value="1"/>
</dbReference>
<feature type="domain" description="RCK N-terminal" evidence="2">
    <location>
        <begin position="23"/>
        <end position="124"/>
    </location>
</feature>
<feature type="compositionally biased region" description="Basic and acidic residues" evidence="1">
    <location>
        <begin position="1"/>
        <end position="11"/>
    </location>
</feature>
<keyword evidence="4" id="KW-1185">Reference proteome</keyword>
<dbReference type="EMBL" id="JBHTAT010000001">
    <property type="protein sequence ID" value="MFC7254675.1"/>
    <property type="molecule type" value="Genomic_DNA"/>
</dbReference>
<dbReference type="GeneID" id="96952995"/>
<protein>
    <submittedName>
        <fullName evidence="3">NAD-binding protein</fullName>
    </submittedName>
</protein>
<dbReference type="Proteomes" id="UP001596434">
    <property type="component" value="Unassembled WGS sequence"/>
</dbReference>
<name>A0ABD5ZWD1_9EURY</name>
<dbReference type="InterPro" id="IPR050721">
    <property type="entry name" value="Trk_Ktr_HKT_K-transport"/>
</dbReference>
<dbReference type="InterPro" id="IPR036291">
    <property type="entry name" value="NAD(P)-bd_dom_sf"/>
</dbReference>
<evidence type="ECO:0000313" key="3">
    <source>
        <dbReference type="EMBL" id="MFC7254675.1"/>
    </source>
</evidence>